<gene>
    <name evidence="2" type="ORF">SYNPS1DRAFT_33498</name>
</gene>
<dbReference type="PANTHER" id="PTHR43157">
    <property type="entry name" value="PHOSPHATIDYLINOSITOL-GLYCAN BIOSYNTHESIS CLASS F PROTEIN-RELATED"/>
    <property type="match status" value="1"/>
</dbReference>
<evidence type="ECO:0000256" key="1">
    <source>
        <dbReference type="ARBA" id="ARBA00023002"/>
    </source>
</evidence>
<dbReference type="GO" id="GO:0016491">
    <property type="term" value="F:oxidoreductase activity"/>
    <property type="evidence" value="ECO:0007669"/>
    <property type="project" value="UniProtKB-KW"/>
</dbReference>
<dbReference type="Gene3D" id="3.40.50.720">
    <property type="entry name" value="NAD(P)-binding Rossmann-like Domain"/>
    <property type="match status" value="1"/>
</dbReference>
<dbReference type="PANTHER" id="PTHR43157:SF31">
    <property type="entry name" value="PHOSPHATIDYLINOSITOL-GLYCAN BIOSYNTHESIS CLASS F PROTEIN"/>
    <property type="match status" value="1"/>
</dbReference>
<dbReference type="Proteomes" id="UP000278143">
    <property type="component" value="Unassembled WGS sequence"/>
</dbReference>
<evidence type="ECO:0008006" key="4">
    <source>
        <dbReference type="Google" id="ProtNLM"/>
    </source>
</evidence>
<evidence type="ECO:0000313" key="2">
    <source>
        <dbReference type="EMBL" id="RKP23050.1"/>
    </source>
</evidence>
<dbReference type="CDD" id="cd05327">
    <property type="entry name" value="retinol-DH_like_SDR_c_like"/>
    <property type="match status" value="1"/>
</dbReference>
<dbReference type="PRINTS" id="PR00081">
    <property type="entry name" value="GDHRDH"/>
</dbReference>
<protein>
    <recommendedName>
        <fullName evidence="4">NAD(P)-binding protein</fullName>
    </recommendedName>
</protein>
<proteinExistence type="predicted"/>
<keyword evidence="1" id="KW-0560">Oxidoreductase</keyword>
<reference evidence="3" key="1">
    <citation type="journal article" date="2018" name="Nat. Microbiol.">
        <title>Leveraging single-cell genomics to expand the fungal tree of life.</title>
        <authorList>
            <person name="Ahrendt S.R."/>
            <person name="Quandt C.A."/>
            <person name="Ciobanu D."/>
            <person name="Clum A."/>
            <person name="Salamov A."/>
            <person name="Andreopoulos B."/>
            <person name="Cheng J.F."/>
            <person name="Woyke T."/>
            <person name="Pelin A."/>
            <person name="Henrissat B."/>
            <person name="Reynolds N.K."/>
            <person name="Benny G.L."/>
            <person name="Smith M.E."/>
            <person name="James T.Y."/>
            <person name="Grigoriev I.V."/>
        </authorList>
    </citation>
    <scope>NUCLEOTIDE SEQUENCE [LARGE SCALE GENOMIC DNA]</scope>
    <source>
        <strain evidence="3">Benny S71-1</strain>
    </source>
</reference>
<dbReference type="OrthoDB" id="191139at2759"/>
<evidence type="ECO:0000313" key="3">
    <source>
        <dbReference type="Proteomes" id="UP000278143"/>
    </source>
</evidence>
<dbReference type="SUPFAM" id="SSF51735">
    <property type="entry name" value="NAD(P)-binding Rossmann-fold domains"/>
    <property type="match status" value="1"/>
</dbReference>
<dbReference type="EMBL" id="KZ991362">
    <property type="protein sequence ID" value="RKP23050.1"/>
    <property type="molecule type" value="Genomic_DNA"/>
</dbReference>
<keyword evidence="3" id="KW-1185">Reference proteome</keyword>
<dbReference type="InterPro" id="IPR036291">
    <property type="entry name" value="NAD(P)-bd_dom_sf"/>
</dbReference>
<dbReference type="AlphaFoldDB" id="A0A4P9YVU7"/>
<organism evidence="2 3">
    <name type="scientific">Syncephalis pseudoplumigaleata</name>
    <dbReference type="NCBI Taxonomy" id="1712513"/>
    <lineage>
        <taxon>Eukaryota</taxon>
        <taxon>Fungi</taxon>
        <taxon>Fungi incertae sedis</taxon>
        <taxon>Zoopagomycota</taxon>
        <taxon>Zoopagomycotina</taxon>
        <taxon>Zoopagomycetes</taxon>
        <taxon>Zoopagales</taxon>
        <taxon>Piptocephalidaceae</taxon>
        <taxon>Syncephalis</taxon>
    </lineage>
</organism>
<dbReference type="Pfam" id="PF00106">
    <property type="entry name" value="adh_short"/>
    <property type="match status" value="1"/>
</dbReference>
<sequence>MFSSDKQFTNDQVPDLHGKVSVVTGGNVGIGYHVALQLARRGSRVYLACRSEARAMAAIERLQADLARIAPAIESPDIRFLHLDLSSLKQVASAADKLLAAEPRIHILVNNAGILAVPYTLTADGIEAQFGVNHVGPTLFTARLFATVQASGTVDDPARIVFTSSGAHRRACPDAAHPWTLACINDRESYSPVHAYCRSKLANILTAKQFAQMAAADGAPTVLVNALHPGVVSTDIGRDTYGWFSWFWHIRYLPFAISAEDGALTTLYAVTSDEVREQGYNGEYFMPYGKVGHLIDAAQDKVLQQKLWNFTQSIISEKLSEQS</sequence>
<dbReference type="InterPro" id="IPR002347">
    <property type="entry name" value="SDR_fam"/>
</dbReference>
<accession>A0A4P9YVU7</accession>
<name>A0A4P9YVU7_9FUNG</name>